<dbReference type="PANTHER" id="PTHR10067">
    <property type="entry name" value="PHOSPHATIDYLSERINE DECARBOXYLASE"/>
    <property type="match status" value="1"/>
</dbReference>
<comment type="cofactor">
    <cofactor evidence="11">
        <name>pyruvate</name>
        <dbReference type="ChEBI" id="CHEBI:15361"/>
    </cofactor>
    <text evidence="11">Binds 1 pyruvoyl group covalently per subunit.</text>
</comment>
<evidence type="ECO:0000313" key="12">
    <source>
        <dbReference type="EMBL" id="QYF47967.1"/>
    </source>
</evidence>
<feature type="chain" id="PRO_5044923894" description="Phosphatidylserine decarboxylase alpha chain" evidence="11">
    <location>
        <begin position="263"/>
        <end position="303"/>
    </location>
</feature>
<dbReference type="InterPro" id="IPR033179">
    <property type="entry name" value="PSD_type2_pro"/>
</dbReference>
<keyword evidence="3 11" id="KW-0210">Decarboxylase</keyword>
<keyword evidence="2 11" id="KW-0444">Lipid biosynthesis</keyword>
<keyword evidence="13" id="KW-1185">Reference proteome</keyword>
<sequence>MPKIIYLDRLTKEKKQEKVYGNFFIDLLYEDTFSSRVISFFILPLAARFSFFSKLYGFFKKSSMSRYKIIPFIKKFDVDTSEFLEPVSHFCSFNDFFIRRLKPEARPIVQEENRAILPADARYLVFPDVREFPHFFIKGKKFSLKELLKNEELVDKYKAGSMVIARLCPVDYHRFHFPCKATPGQPRLINGALFSVNPLALKSNIKILSENKRVITMLATLRFGNLLYLEIGATHVGSIHQTFQVDKTYEKGDEKGYFSFGGSCLILLFEPNRIHFDQDLIKSSAQNQEVRGLMGQSLGSSIH</sequence>
<keyword evidence="10 11" id="KW-0670">Pyruvate</keyword>
<feature type="active site" description="Schiff-base intermediate with substrate; via pyruvic acid; for decarboxylase activity" evidence="11">
    <location>
        <position position="263"/>
    </location>
</feature>
<evidence type="ECO:0000256" key="4">
    <source>
        <dbReference type="ARBA" id="ARBA00023098"/>
    </source>
</evidence>
<reference evidence="12 13" key="1">
    <citation type="journal article" date="2022" name="bioRxiv">
        <title>Ecology and evolution of chlamydial symbionts of arthropods.</title>
        <authorList>
            <person name="Halter T."/>
            <person name="Koestlbacher S."/>
            <person name="Collingro A."/>
            <person name="Sixt B.S."/>
            <person name="Toenshoff E.R."/>
            <person name="Hendrickx F."/>
            <person name="Kostanjsek R."/>
            <person name="Horn M."/>
        </authorList>
    </citation>
    <scope>NUCLEOTIDE SEQUENCE [LARGE SCALE GENOMIC DNA]</scope>
    <source>
        <strain evidence="12">W744xW776</strain>
    </source>
</reference>
<feature type="active site" description="Charge relay system; for autoendoproteolytic cleavage activity" evidence="11">
    <location>
        <position position="263"/>
    </location>
</feature>
<evidence type="ECO:0000256" key="9">
    <source>
        <dbReference type="ARBA" id="ARBA00023264"/>
    </source>
</evidence>
<evidence type="ECO:0000256" key="6">
    <source>
        <dbReference type="ARBA" id="ARBA00023145"/>
    </source>
</evidence>
<dbReference type="HAMAP" id="MF_00663">
    <property type="entry name" value="PS_decarb_PSD_B_type2"/>
    <property type="match status" value="1"/>
</dbReference>
<proteinExistence type="inferred from homology"/>
<dbReference type="EC" id="4.1.1.65" evidence="11"/>
<dbReference type="Proteomes" id="UP000826014">
    <property type="component" value="Chromosome"/>
</dbReference>
<dbReference type="InterPro" id="IPR003817">
    <property type="entry name" value="PS_Dcarbxylase"/>
</dbReference>
<keyword evidence="9 11" id="KW-1208">Phospholipid metabolism</keyword>
<organism evidence="12 13">
    <name type="scientific">Candidatus Rhabdochlamydia oedothoracis</name>
    <dbReference type="NCBI Taxonomy" id="2720720"/>
    <lineage>
        <taxon>Bacteria</taxon>
        <taxon>Pseudomonadati</taxon>
        <taxon>Chlamydiota</taxon>
        <taxon>Chlamydiia</taxon>
        <taxon>Parachlamydiales</taxon>
        <taxon>Candidatus Rhabdochlamydiaceae</taxon>
        <taxon>Candidatus Rhabdochlamydia</taxon>
    </lineage>
</organism>
<comment type="function">
    <text evidence="11">Catalyzes the formation of phosphatidylethanolamine (PtdEtn) from phosphatidylserine (PtdSer).</text>
</comment>
<accession>A0ABX8V328</accession>
<feature type="chain" id="PRO_5044923893" description="Phosphatidylserine decarboxylase beta chain" evidence="11">
    <location>
        <begin position="1"/>
        <end position="262"/>
    </location>
</feature>
<dbReference type="InterPro" id="IPR033177">
    <property type="entry name" value="PSD-B"/>
</dbReference>
<evidence type="ECO:0000256" key="7">
    <source>
        <dbReference type="ARBA" id="ARBA00023209"/>
    </source>
</evidence>
<evidence type="ECO:0000256" key="10">
    <source>
        <dbReference type="ARBA" id="ARBA00023317"/>
    </source>
</evidence>
<evidence type="ECO:0000256" key="1">
    <source>
        <dbReference type="ARBA" id="ARBA00005189"/>
    </source>
</evidence>
<feature type="active site" description="Charge relay system; for autoendoproteolytic cleavage activity" evidence="11">
    <location>
        <position position="176"/>
    </location>
</feature>
<protein>
    <recommendedName>
        <fullName evidence="11">Phosphatidylserine decarboxylase proenzyme</fullName>
        <ecNumber evidence="11">4.1.1.65</ecNumber>
    </recommendedName>
    <component>
        <recommendedName>
            <fullName evidence="11">Phosphatidylserine decarboxylase alpha chain</fullName>
        </recommendedName>
    </component>
    <component>
        <recommendedName>
            <fullName evidence="11">Phosphatidylserine decarboxylase beta chain</fullName>
        </recommendedName>
    </component>
</protein>
<keyword evidence="7 11" id="KW-0594">Phospholipid biosynthesis</keyword>
<evidence type="ECO:0000313" key="13">
    <source>
        <dbReference type="Proteomes" id="UP000826014"/>
    </source>
</evidence>
<evidence type="ECO:0000256" key="8">
    <source>
        <dbReference type="ARBA" id="ARBA00023239"/>
    </source>
</evidence>
<dbReference type="Pfam" id="PF02666">
    <property type="entry name" value="PS_Dcarbxylase"/>
    <property type="match status" value="1"/>
</dbReference>
<keyword evidence="6 11" id="KW-0865">Zymogen</keyword>
<comment type="PTM">
    <text evidence="11">Is synthesized initially as an inactive proenzyme. Formation of the active enzyme involves a self-maturation process in which the active site pyruvoyl group is generated from an internal serine residue via an autocatalytic post-translational modification. Two non-identical subunits are generated from the proenzyme in this reaction, and the pyruvate is formed at the N-terminus of the alpha chain, which is derived from the carboxyl end of the proenzyme. The autoendoproteolytic cleavage occurs by a canonical serine protease mechanism, in which the side chain hydroxyl group of the serine supplies its oxygen atom to form the C-terminus of the beta chain, while the remainder of the serine residue undergoes an oxidative deamination to produce ammonia and the pyruvoyl prosthetic group on the alpha chain. During this reaction, the Ser that is part of the protease active site of the proenzyme becomes the pyruvoyl prosthetic group, which constitutes an essential element of the active site of the mature decarboxylase.</text>
</comment>
<comment type="pathway">
    <text evidence="1">Lipid metabolism.</text>
</comment>
<comment type="similarity">
    <text evidence="11">Belongs to the phosphatidylserine decarboxylase family. PSD-B subfamily. Prokaryotic type II sub-subfamily.</text>
</comment>
<feature type="modified residue" description="Pyruvic acid (Ser); by autocatalysis" evidence="11">
    <location>
        <position position="263"/>
    </location>
</feature>
<evidence type="ECO:0000256" key="3">
    <source>
        <dbReference type="ARBA" id="ARBA00022793"/>
    </source>
</evidence>
<comment type="subunit">
    <text evidence="11">Heterodimer of a large membrane-associated beta subunit and a small pyruvoyl-containing alpha subunit.</text>
</comment>
<feature type="site" description="Cleavage (non-hydrolytic); by autocatalysis" evidence="11">
    <location>
        <begin position="262"/>
        <end position="263"/>
    </location>
</feature>
<keyword evidence="4 11" id="KW-0443">Lipid metabolism</keyword>
<keyword evidence="5 11" id="KW-0472">Membrane</keyword>
<comment type="subcellular location">
    <subcellularLocation>
        <location evidence="11">Cell membrane</location>
        <topology evidence="11">Peripheral membrane protein</topology>
    </subcellularLocation>
</comment>
<name>A0ABX8V328_9BACT</name>
<evidence type="ECO:0000256" key="11">
    <source>
        <dbReference type="HAMAP-Rule" id="MF_00663"/>
    </source>
</evidence>
<gene>
    <name evidence="11" type="primary">psd</name>
    <name evidence="12" type="ORF">RHABOEDO_000040</name>
</gene>
<comment type="pathway">
    <text evidence="11">Phospholipid metabolism; phosphatidylethanolamine biosynthesis; phosphatidylethanolamine from CDP-diacylglycerol: step 2/2.</text>
</comment>
<evidence type="ECO:0000256" key="5">
    <source>
        <dbReference type="ARBA" id="ARBA00023136"/>
    </source>
</evidence>
<keyword evidence="8 11" id="KW-0456">Lyase</keyword>
<dbReference type="NCBIfam" id="TIGR00163">
    <property type="entry name" value="PS_decarb"/>
    <property type="match status" value="1"/>
</dbReference>
<dbReference type="EMBL" id="CP075587">
    <property type="protein sequence ID" value="QYF47967.1"/>
    <property type="molecule type" value="Genomic_DNA"/>
</dbReference>
<dbReference type="GO" id="GO:0004609">
    <property type="term" value="F:phosphatidylserine decarboxylase activity"/>
    <property type="evidence" value="ECO:0007669"/>
    <property type="project" value="UniProtKB-EC"/>
</dbReference>
<dbReference type="PANTHER" id="PTHR10067:SF17">
    <property type="entry name" value="PHOSPHATIDYLSERINE DECARBOXYLASE PROENZYME 2"/>
    <property type="match status" value="1"/>
</dbReference>
<comment type="catalytic activity">
    <reaction evidence="11">
        <text>a 1,2-diacyl-sn-glycero-3-phospho-L-serine + H(+) = a 1,2-diacyl-sn-glycero-3-phosphoethanolamine + CO2</text>
        <dbReference type="Rhea" id="RHEA:20828"/>
        <dbReference type="ChEBI" id="CHEBI:15378"/>
        <dbReference type="ChEBI" id="CHEBI:16526"/>
        <dbReference type="ChEBI" id="CHEBI:57262"/>
        <dbReference type="ChEBI" id="CHEBI:64612"/>
        <dbReference type="EC" id="4.1.1.65"/>
    </reaction>
</comment>
<feature type="active site" description="Charge relay system; for autoendoproteolytic cleavage activity" evidence="11">
    <location>
        <position position="120"/>
    </location>
</feature>
<keyword evidence="11" id="KW-1003">Cell membrane</keyword>
<evidence type="ECO:0000256" key="2">
    <source>
        <dbReference type="ARBA" id="ARBA00022516"/>
    </source>
</evidence>